<evidence type="ECO:0000256" key="10">
    <source>
        <dbReference type="ARBA" id="ARBA00022967"/>
    </source>
</evidence>
<evidence type="ECO:0000256" key="16">
    <source>
        <dbReference type="ARBA" id="ARBA00023136"/>
    </source>
</evidence>
<dbReference type="InterPro" id="IPR001750">
    <property type="entry name" value="ND/Mrp_TM"/>
</dbReference>
<comment type="subcellular location">
    <subcellularLocation>
        <location evidence="2 18">Mitochondrion inner membrane</location>
        <topology evidence="2 18">Multi-pass membrane protein</topology>
    </subcellularLocation>
</comment>
<evidence type="ECO:0000256" key="7">
    <source>
        <dbReference type="ARBA" id="ARBA00022660"/>
    </source>
</evidence>
<keyword evidence="9 18" id="KW-0999">Mitochondrion inner membrane</keyword>
<comment type="function">
    <text evidence="1">Core subunit of the mitochondrial membrane respiratory chain NADH dehydrogenase (Complex I) that is believed to belong to the minimal assembly required for catalysis. Complex I functions in the transfer of electrons from NADH to the respiratory chain. The immediate electron acceptor for the enzyme is believed to be ubiquinone.</text>
</comment>
<evidence type="ECO:0000256" key="11">
    <source>
        <dbReference type="ARBA" id="ARBA00022982"/>
    </source>
</evidence>
<keyword evidence="7 18" id="KW-0679">Respiratory chain</keyword>
<comment type="catalytic activity">
    <reaction evidence="17 18">
        <text>a ubiquinone + NADH + 5 H(+)(in) = a ubiquinol + NAD(+) + 4 H(+)(out)</text>
        <dbReference type="Rhea" id="RHEA:29091"/>
        <dbReference type="Rhea" id="RHEA-COMP:9565"/>
        <dbReference type="Rhea" id="RHEA-COMP:9566"/>
        <dbReference type="ChEBI" id="CHEBI:15378"/>
        <dbReference type="ChEBI" id="CHEBI:16389"/>
        <dbReference type="ChEBI" id="CHEBI:17976"/>
        <dbReference type="ChEBI" id="CHEBI:57540"/>
        <dbReference type="ChEBI" id="CHEBI:57945"/>
        <dbReference type="EC" id="7.1.1.2"/>
    </reaction>
</comment>
<feature type="transmembrane region" description="Helical" evidence="18">
    <location>
        <begin position="88"/>
        <end position="110"/>
    </location>
</feature>
<feature type="transmembrane region" description="Helical" evidence="18">
    <location>
        <begin position="164"/>
        <end position="185"/>
    </location>
</feature>
<keyword evidence="8 18" id="KW-0812">Transmembrane</keyword>
<keyword evidence="16 18" id="KW-0472">Membrane</keyword>
<dbReference type="InterPro" id="IPR003917">
    <property type="entry name" value="NADH_UbQ_OxRdtase_chain2"/>
</dbReference>
<feature type="transmembrane region" description="Helical" evidence="18">
    <location>
        <begin position="130"/>
        <end position="152"/>
    </location>
</feature>
<sequence length="324" mass="37764">MFLNSSKLLFLVFMTVGVMISFSCSSWIMIWSGMEVFLLSFIPYFCNFSFVSSESSMKYFLVQGLSSSIFLFSIFFLVISENFLMKSFFCFSLLLKLGCAPFHSWVIGVIPGMSYDSLFIFLTFSSLPPLFLLTYISFNLSFFVSLSLLFGSVGGLNCTSLKKILGFSSIFNLGFIIYLSCFFSLLSVYFFVYSFMLFFLVLFLFLYKIDYLNQLFLSGLSYFSSFSFWIIFLSLGGMPPMLGFFIKMFCLEFCLMNSDFVISSFMVFFSLVVMFFYMRCFFVCLLVYFYMMKWNFSMNFISLNFFSFLSFFLFPFLFLISGLV</sequence>
<keyword evidence="14 18" id="KW-0830">Ubiquinone</keyword>
<dbReference type="AlphaFoldDB" id="A0A6B9QER6"/>
<evidence type="ECO:0000256" key="18">
    <source>
        <dbReference type="RuleBase" id="RU003403"/>
    </source>
</evidence>
<keyword evidence="12 18" id="KW-1133">Transmembrane helix</keyword>
<evidence type="ECO:0000256" key="17">
    <source>
        <dbReference type="ARBA" id="ARBA00049551"/>
    </source>
</evidence>
<dbReference type="GO" id="GO:0006120">
    <property type="term" value="P:mitochondrial electron transport, NADH to ubiquinone"/>
    <property type="evidence" value="ECO:0007669"/>
    <property type="project" value="InterPro"/>
</dbReference>
<evidence type="ECO:0000256" key="8">
    <source>
        <dbReference type="ARBA" id="ARBA00022692"/>
    </source>
</evidence>
<feature type="domain" description="NADH:quinone oxidoreductase/Mrp antiporter transmembrane" evidence="19">
    <location>
        <begin position="81"/>
        <end position="270"/>
    </location>
</feature>
<dbReference type="EMBL" id="MK387845">
    <property type="protein sequence ID" value="QHE65373.1"/>
    <property type="molecule type" value="Genomic_DNA"/>
</dbReference>
<evidence type="ECO:0000256" key="9">
    <source>
        <dbReference type="ARBA" id="ARBA00022792"/>
    </source>
</evidence>
<accession>A0A6B9QER6</accession>
<evidence type="ECO:0000256" key="1">
    <source>
        <dbReference type="ARBA" id="ARBA00003257"/>
    </source>
</evidence>
<feature type="transmembrane region" description="Helical" evidence="18">
    <location>
        <begin position="303"/>
        <end position="323"/>
    </location>
</feature>
<dbReference type="InterPro" id="IPR050175">
    <property type="entry name" value="Complex_I_Subunit_2"/>
</dbReference>
<keyword evidence="6" id="KW-0813">Transport</keyword>
<evidence type="ECO:0000256" key="5">
    <source>
        <dbReference type="ARBA" id="ARBA00021008"/>
    </source>
</evidence>
<evidence type="ECO:0000256" key="12">
    <source>
        <dbReference type="ARBA" id="ARBA00022989"/>
    </source>
</evidence>
<comment type="function">
    <text evidence="18">Core subunit of the mitochondrial membrane respiratory chain NADH dehydrogenase (Complex I) which catalyzes electron transfer from NADH through the respiratory chain, using ubiquinone as an electron acceptor. Essential for the catalytic activity and assembly of complex I.</text>
</comment>
<evidence type="ECO:0000313" key="20">
    <source>
        <dbReference type="EMBL" id="QHE65373.1"/>
    </source>
</evidence>
<keyword evidence="13 18" id="KW-0520">NAD</keyword>
<dbReference type="GO" id="GO:0008137">
    <property type="term" value="F:NADH dehydrogenase (ubiquinone) activity"/>
    <property type="evidence" value="ECO:0007669"/>
    <property type="project" value="UniProtKB-EC"/>
</dbReference>
<dbReference type="PANTHER" id="PTHR46552:SF1">
    <property type="entry name" value="NADH-UBIQUINONE OXIDOREDUCTASE CHAIN 2"/>
    <property type="match status" value="1"/>
</dbReference>
<reference evidence="20" key="1">
    <citation type="journal article" date="2019" name="Sci. Rep.">
        <title>Structural and phylogenetic implications of the complete mitochondrial genome of Ledra auditura.</title>
        <authorList>
            <person name="Wang J.J."/>
            <person name="Li D.F."/>
            <person name="Li H."/>
            <person name="Yang M.F."/>
            <person name="Dai R.H."/>
        </authorList>
    </citation>
    <scope>NUCLEOTIDE SEQUENCE</scope>
</reference>
<dbReference type="GO" id="GO:0005743">
    <property type="term" value="C:mitochondrial inner membrane"/>
    <property type="evidence" value="ECO:0007669"/>
    <property type="project" value="UniProtKB-SubCell"/>
</dbReference>
<feature type="transmembrane region" description="Helical" evidence="18">
    <location>
        <begin position="59"/>
        <end position="79"/>
    </location>
</feature>
<evidence type="ECO:0000256" key="4">
    <source>
        <dbReference type="ARBA" id="ARBA00012944"/>
    </source>
</evidence>
<organism evidence="20">
    <name type="scientific">Ledra auditura</name>
    <dbReference type="NCBI Taxonomy" id="1310351"/>
    <lineage>
        <taxon>Eukaryota</taxon>
        <taxon>Metazoa</taxon>
        <taxon>Ecdysozoa</taxon>
        <taxon>Arthropoda</taxon>
        <taxon>Hexapoda</taxon>
        <taxon>Insecta</taxon>
        <taxon>Pterygota</taxon>
        <taxon>Neoptera</taxon>
        <taxon>Paraneoptera</taxon>
        <taxon>Hemiptera</taxon>
        <taxon>Auchenorrhyncha</taxon>
        <taxon>Membracoidea</taxon>
        <taxon>Cicadellidae</taxon>
        <taxon>Ledrinae</taxon>
        <taxon>Ledra</taxon>
    </lineage>
</organism>
<reference evidence="20" key="2">
    <citation type="submission" date="2019-01" db="EMBL/GenBank/DDBJ databases">
        <authorList>
            <person name="Wang J.-J."/>
            <person name="Dai R.-H."/>
        </authorList>
    </citation>
    <scope>NUCLEOTIDE SEQUENCE</scope>
</reference>
<gene>
    <name evidence="20" type="primary">ND2</name>
</gene>
<evidence type="ECO:0000256" key="2">
    <source>
        <dbReference type="ARBA" id="ARBA00004448"/>
    </source>
</evidence>
<dbReference type="EC" id="7.1.1.2" evidence="4 18"/>
<evidence type="ECO:0000256" key="14">
    <source>
        <dbReference type="ARBA" id="ARBA00023075"/>
    </source>
</evidence>
<evidence type="ECO:0000256" key="13">
    <source>
        <dbReference type="ARBA" id="ARBA00023027"/>
    </source>
</evidence>
<evidence type="ECO:0000256" key="3">
    <source>
        <dbReference type="ARBA" id="ARBA00007012"/>
    </source>
</evidence>
<evidence type="ECO:0000259" key="19">
    <source>
        <dbReference type="Pfam" id="PF00361"/>
    </source>
</evidence>
<dbReference type="PRINTS" id="PR01436">
    <property type="entry name" value="NADHDHGNASE2"/>
</dbReference>
<proteinExistence type="inferred from homology"/>
<comment type="similarity">
    <text evidence="3 18">Belongs to the complex I subunit 2 family.</text>
</comment>
<evidence type="ECO:0000256" key="6">
    <source>
        <dbReference type="ARBA" id="ARBA00022448"/>
    </source>
</evidence>
<geneLocation type="mitochondrion" evidence="20"/>
<protein>
    <recommendedName>
        <fullName evidence="5 18">NADH-ubiquinone oxidoreductase chain 2</fullName>
        <ecNumber evidence="4 18">7.1.1.2</ecNumber>
    </recommendedName>
</protein>
<evidence type="ECO:0000256" key="15">
    <source>
        <dbReference type="ARBA" id="ARBA00023128"/>
    </source>
</evidence>
<name>A0A6B9QER6_9HEMI</name>
<feature type="transmembrane region" description="Helical" evidence="18">
    <location>
        <begin position="191"/>
        <end position="207"/>
    </location>
</feature>
<keyword evidence="11 18" id="KW-0249">Electron transport</keyword>
<feature type="transmembrane region" description="Helical" evidence="18">
    <location>
        <begin position="266"/>
        <end position="291"/>
    </location>
</feature>
<keyword evidence="15 18" id="KW-0496">Mitochondrion</keyword>
<keyword evidence="10 18" id="KW-1278">Translocase</keyword>
<dbReference type="PANTHER" id="PTHR46552">
    <property type="entry name" value="NADH-UBIQUINONE OXIDOREDUCTASE CHAIN 2"/>
    <property type="match status" value="1"/>
</dbReference>
<feature type="transmembrane region" description="Helical" evidence="18">
    <location>
        <begin position="6"/>
        <end position="29"/>
    </location>
</feature>
<dbReference type="Pfam" id="PF00361">
    <property type="entry name" value="Proton_antipo_M"/>
    <property type="match status" value="1"/>
</dbReference>
<dbReference type="PROSITE" id="PS51257">
    <property type="entry name" value="PROKAR_LIPOPROTEIN"/>
    <property type="match status" value="1"/>
</dbReference>
<feature type="transmembrane region" description="Helical" evidence="18">
    <location>
        <begin position="219"/>
        <end position="246"/>
    </location>
</feature>